<organism evidence="2 3">
    <name type="scientific">Aerococcus urinaeequi</name>
    <dbReference type="NCBI Taxonomy" id="51665"/>
    <lineage>
        <taxon>Bacteria</taxon>
        <taxon>Bacillati</taxon>
        <taxon>Bacillota</taxon>
        <taxon>Bacilli</taxon>
        <taxon>Lactobacillales</taxon>
        <taxon>Aerococcaceae</taxon>
        <taxon>Aerococcus</taxon>
    </lineage>
</organism>
<reference evidence="2 3" key="1">
    <citation type="submission" date="2020-07" db="EMBL/GenBank/DDBJ databases">
        <title>Draft Genome Sequences of Lactobacillales Isolated from the International Space Station.</title>
        <authorList>
            <person name="Bharadwaj A.R."/>
            <person name="Singh N.K."/>
            <person name="Wood J.M."/>
            <person name="Debieu M."/>
            <person name="O'Hara N.B."/>
            <person name="Karouia F."/>
            <person name="Mason C.E."/>
            <person name="Venkateswaran K."/>
        </authorList>
    </citation>
    <scope>NUCLEOTIDE SEQUENCE [LARGE SCALE GENOMIC DNA]</scope>
    <source>
        <strain evidence="2 3">151250015-1-258-55</strain>
    </source>
</reference>
<feature type="transmembrane region" description="Helical" evidence="1">
    <location>
        <begin position="12"/>
        <end position="31"/>
    </location>
</feature>
<dbReference type="Proteomes" id="UP000540056">
    <property type="component" value="Unassembled WGS sequence"/>
</dbReference>
<keyword evidence="1" id="KW-1133">Transmembrane helix</keyword>
<feature type="transmembrane region" description="Helical" evidence="1">
    <location>
        <begin position="37"/>
        <end position="53"/>
    </location>
</feature>
<gene>
    <name evidence="2" type="ORF">H3232_02235</name>
</gene>
<protein>
    <submittedName>
        <fullName evidence="2">Uncharacterized protein</fullName>
    </submittedName>
</protein>
<evidence type="ECO:0000313" key="2">
    <source>
        <dbReference type="EMBL" id="MBA5746035.1"/>
    </source>
</evidence>
<accession>A0ABR5ZWD7</accession>
<keyword evidence="3" id="KW-1185">Reference proteome</keyword>
<keyword evidence="1" id="KW-0812">Transmembrane</keyword>
<keyword evidence="1" id="KW-0472">Membrane</keyword>
<proteinExistence type="predicted"/>
<evidence type="ECO:0000313" key="3">
    <source>
        <dbReference type="Proteomes" id="UP000540056"/>
    </source>
</evidence>
<name>A0ABR5ZWD7_9LACT</name>
<dbReference type="RefSeq" id="WP_048727043.1">
    <property type="nucleotide sequence ID" value="NZ_JACGAM010000003.1"/>
</dbReference>
<sequence>MKHKQKQNKYLNIYFWIAIIIYISLVIFFPGNRTLEIFGLVLVFLFFLIRLILRKIAKY</sequence>
<evidence type="ECO:0000256" key="1">
    <source>
        <dbReference type="SAM" id="Phobius"/>
    </source>
</evidence>
<comment type="caution">
    <text evidence="2">The sequence shown here is derived from an EMBL/GenBank/DDBJ whole genome shotgun (WGS) entry which is preliminary data.</text>
</comment>
<dbReference type="EMBL" id="JACGAN010000003">
    <property type="protein sequence ID" value="MBA5746035.1"/>
    <property type="molecule type" value="Genomic_DNA"/>
</dbReference>